<dbReference type="InterPro" id="IPR004559">
    <property type="entry name" value="HemW-like"/>
</dbReference>
<dbReference type="SFLD" id="SFLDG01065">
    <property type="entry name" value="anaerobic_coproporphyrinogen-I"/>
    <property type="match status" value="1"/>
</dbReference>
<keyword evidence="9" id="KW-0689">Ribosomal protein</keyword>
<dbReference type="GO" id="GO:0004109">
    <property type="term" value="F:coproporphyrinogen oxidase activity"/>
    <property type="evidence" value="ECO:0007669"/>
    <property type="project" value="InterPro"/>
</dbReference>
<gene>
    <name evidence="17" type="ORF">BB560_003135</name>
</gene>
<keyword evidence="6" id="KW-0949">S-adenosyl-L-methionine</keyword>
<dbReference type="SFLD" id="SFLDG01082">
    <property type="entry name" value="B12-binding_domain_containing"/>
    <property type="match status" value="1"/>
</dbReference>
<evidence type="ECO:0000259" key="16">
    <source>
        <dbReference type="PROSITE" id="PS51918"/>
    </source>
</evidence>
<evidence type="ECO:0000313" key="17">
    <source>
        <dbReference type="EMBL" id="PVV02412.1"/>
    </source>
</evidence>
<keyword evidence="10" id="KW-0408">Iron</keyword>
<dbReference type="InterPro" id="IPR006638">
    <property type="entry name" value="Elp3/MiaA/NifB-like_rSAM"/>
</dbReference>
<evidence type="ECO:0000256" key="2">
    <source>
        <dbReference type="ARBA" id="ARBA00006100"/>
    </source>
</evidence>
<dbReference type="GO" id="GO:0008270">
    <property type="term" value="F:zinc ion binding"/>
    <property type="evidence" value="ECO:0007669"/>
    <property type="project" value="InterPro"/>
</dbReference>
<name>A0A2T9ZCX5_9FUNG</name>
<dbReference type="OrthoDB" id="431409at2759"/>
<feature type="domain" description="Radical SAM core" evidence="16">
    <location>
        <begin position="64"/>
        <end position="293"/>
    </location>
</feature>
<organism evidence="17 18">
    <name type="scientific">Smittium megazygosporum</name>
    <dbReference type="NCBI Taxonomy" id="133381"/>
    <lineage>
        <taxon>Eukaryota</taxon>
        <taxon>Fungi</taxon>
        <taxon>Fungi incertae sedis</taxon>
        <taxon>Zoopagomycota</taxon>
        <taxon>Kickxellomycotina</taxon>
        <taxon>Harpellomycetes</taxon>
        <taxon>Harpellales</taxon>
        <taxon>Legeriomycetaceae</taxon>
        <taxon>Smittium</taxon>
    </lineage>
</organism>
<dbReference type="SFLD" id="SFLDF00562">
    <property type="entry name" value="HemN-like__clustered_with_heat"/>
    <property type="match status" value="1"/>
</dbReference>
<dbReference type="GO" id="GO:0006412">
    <property type="term" value="P:translation"/>
    <property type="evidence" value="ECO:0007669"/>
    <property type="project" value="InterPro"/>
</dbReference>
<dbReference type="PROSITE" id="PS00527">
    <property type="entry name" value="RIBOSOMAL_S14"/>
    <property type="match status" value="1"/>
</dbReference>
<evidence type="ECO:0000256" key="6">
    <source>
        <dbReference type="ARBA" id="ARBA00022691"/>
    </source>
</evidence>
<keyword evidence="18" id="KW-1185">Reference proteome</keyword>
<dbReference type="InterPro" id="IPR043140">
    <property type="entry name" value="Ribosomal_uS14_sf"/>
</dbReference>
<dbReference type="CDD" id="cd01335">
    <property type="entry name" value="Radical_SAM"/>
    <property type="match status" value="1"/>
</dbReference>
<dbReference type="NCBIfam" id="TIGR00539">
    <property type="entry name" value="hemN_rel"/>
    <property type="match status" value="1"/>
</dbReference>
<evidence type="ECO:0000256" key="11">
    <source>
        <dbReference type="ARBA" id="ARBA00023014"/>
    </source>
</evidence>
<keyword evidence="12" id="KW-0143">Chaperone</keyword>
<evidence type="ECO:0000256" key="13">
    <source>
        <dbReference type="ARBA" id="ARBA00023274"/>
    </source>
</evidence>
<evidence type="ECO:0000256" key="3">
    <source>
        <dbReference type="ARBA" id="ARBA00009083"/>
    </source>
</evidence>
<keyword evidence="7" id="KW-0479">Metal-binding</keyword>
<dbReference type="Gene3D" id="4.10.830.10">
    <property type="entry name" value="30s Ribosomal Protein S14, Chain N"/>
    <property type="match status" value="1"/>
</dbReference>
<dbReference type="InterPro" id="IPR018271">
    <property type="entry name" value="Ribosomal_uS14_CS"/>
</dbReference>
<evidence type="ECO:0000313" key="18">
    <source>
        <dbReference type="Proteomes" id="UP000245609"/>
    </source>
</evidence>
<dbReference type="FunFam" id="4.10.830.10:FF:000002">
    <property type="entry name" value="40S ribosomal protein S29"/>
    <property type="match status" value="1"/>
</dbReference>
<dbReference type="GO" id="GO:0003735">
    <property type="term" value="F:structural constituent of ribosome"/>
    <property type="evidence" value="ECO:0007669"/>
    <property type="project" value="InterPro"/>
</dbReference>
<dbReference type="EMBL" id="MBFS01000473">
    <property type="protein sequence ID" value="PVV02412.1"/>
    <property type="molecule type" value="Genomic_DNA"/>
</dbReference>
<evidence type="ECO:0000256" key="10">
    <source>
        <dbReference type="ARBA" id="ARBA00023004"/>
    </source>
</evidence>
<evidence type="ECO:0000256" key="1">
    <source>
        <dbReference type="ARBA" id="ARBA00001947"/>
    </source>
</evidence>
<dbReference type="SFLD" id="SFLDS00029">
    <property type="entry name" value="Radical_SAM"/>
    <property type="match status" value="1"/>
</dbReference>
<dbReference type="Pfam" id="PF00253">
    <property type="entry name" value="Ribosomal_S14"/>
    <property type="match status" value="1"/>
</dbReference>
<dbReference type="InterPro" id="IPR039744">
    <property type="entry name" value="RIbosomal_uS14_euk_arc"/>
</dbReference>
<dbReference type="SMART" id="SM00729">
    <property type="entry name" value="Elp3"/>
    <property type="match status" value="1"/>
</dbReference>
<dbReference type="Pfam" id="PF04055">
    <property type="entry name" value="Radical_SAM"/>
    <property type="match status" value="1"/>
</dbReference>
<keyword evidence="8" id="KW-0862">Zinc</keyword>
<evidence type="ECO:0000256" key="7">
    <source>
        <dbReference type="ARBA" id="ARBA00022723"/>
    </source>
</evidence>
<proteinExistence type="inferred from homology"/>
<dbReference type="SUPFAM" id="SSF102114">
    <property type="entry name" value="Radical SAM enzymes"/>
    <property type="match status" value="1"/>
</dbReference>
<evidence type="ECO:0000256" key="14">
    <source>
        <dbReference type="ARBA" id="ARBA00033094"/>
    </source>
</evidence>
<comment type="similarity">
    <text evidence="2">Belongs to the anaerobic coproporphyrinogen-III oxidase family. HemW subfamily.</text>
</comment>
<keyword evidence="5" id="KW-0349">Heme</keyword>
<comment type="similarity">
    <text evidence="3">Belongs to the universal ribosomal protein uS14 family.</text>
</comment>
<dbReference type="Proteomes" id="UP000245609">
    <property type="component" value="Unassembled WGS sequence"/>
</dbReference>
<evidence type="ECO:0000256" key="5">
    <source>
        <dbReference type="ARBA" id="ARBA00022617"/>
    </source>
</evidence>
<dbReference type="NCBIfam" id="NF004424">
    <property type="entry name" value="PRK05766.1"/>
    <property type="match status" value="1"/>
</dbReference>
<dbReference type="GO" id="GO:0005739">
    <property type="term" value="C:mitochondrion"/>
    <property type="evidence" value="ECO:0007669"/>
    <property type="project" value="TreeGrafter"/>
</dbReference>
<dbReference type="GO" id="GO:0006779">
    <property type="term" value="P:porphyrin-containing compound biosynthetic process"/>
    <property type="evidence" value="ECO:0007669"/>
    <property type="project" value="InterPro"/>
</dbReference>
<reference evidence="17 18" key="1">
    <citation type="journal article" date="2018" name="MBio">
        <title>Comparative Genomics Reveals the Core Gene Toolbox for the Fungus-Insect Symbiosis.</title>
        <authorList>
            <person name="Wang Y."/>
            <person name="Stata M."/>
            <person name="Wang W."/>
            <person name="Stajich J.E."/>
            <person name="White M.M."/>
            <person name="Moncalvo J.M."/>
        </authorList>
    </citation>
    <scope>NUCLEOTIDE SEQUENCE [LARGE SCALE GENOMIC DNA]</scope>
    <source>
        <strain evidence="17 18">SC-DP-2</strain>
    </source>
</reference>
<dbReference type="InterPro" id="IPR007197">
    <property type="entry name" value="rSAM"/>
</dbReference>
<dbReference type="PANTHER" id="PTHR13932">
    <property type="entry name" value="COPROPORPHYRINIGEN III OXIDASE"/>
    <property type="match status" value="1"/>
</dbReference>
<dbReference type="HAMAP" id="MF_01364_A">
    <property type="entry name" value="Ribosomal_uS14_2_A"/>
    <property type="match status" value="1"/>
</dbReference>
<evidence type="ECO:0000256" key="9">
    <source>
        <dbReference type="ARBA" id="ARBA00022980"/>
    </source>
</evidence>
<dbReference type="AlphaFoldDB" id="A0A2T9ZCX5"/>
<evidence type="ECO:0000256" key="4">
    <source>
        <dbReference type="ARBA" id="ARBA00014678"/>
    </source>
</evidence>
<evidence type="ECO:0000256" key="8">
    <source>
        <dbReference type="ARBA" id="ARBA00022833"/>
    </source>
</evidence>
<dbReference type="InterPro" id="IPR034505">
    <property type="entry name" value="Coproporphyrinogen-III_oxidase"/>
</dbReference>
<dbReference type="InterPro" id="IPR058240">
    <property type="entry name" value="rSAM_sf"/>
</dbReference>
<dbReference type="InterPro" id="IPR013785">
    <property type="entry name" value="Aldolase_TIM"/>
</dbReference>
<evidence type="ECO:0000256" key="15">
    <source>
        <dbReference type="ARBA" id="ARBA00045130"/>
    </source>
</evidence>
<dbReference type="STRING" id="133381.A0A2T9ZCX5"/>
<dbReference type="GO" id="GO:0015935">
    <property type="term" value="C:small ribosomal subunit"/>
    <property type="evidence" value="ECO:0007669"/>
    <property type="project" value="InterPro"/>
</dbReference>
<keyword evidence="11" id="KW-0411">Iron-sulfur</keyword>
<dbReference type="GO" id="GO:0051539">
    <property type="term" value="F:4 iron, 4 sulfur cluster binding"/>
    <property type="evidence" value="ECO:0007669"/>
    <property type="project" value="InterPro"/>
</dbReference>
<evidence type="ECO:0000256" key="12">
    <source>
        <dbReference type="ARBA" id="ARBA00023186"/>
    </source>
</evidence>
<dbReference type="PROSITE" id="PS51918">
    <property type="entry name" value="RADICAL_SAM"/>
    <property type="match status" value="1"/>
</dbReference>
<keyword evidence="13" id="KW-0687">Ribonucleoprotein</keyword>
<comment type="cofactor">
    <cofactor evidence="1">
        <name>Zn(2+)</name>
        <dbReference type="ChEBI" id="CHEBI:29105"/>
    </cofactor>
</comment>
<dbReference type="GO" id="GO:0003723">
    <property type="term" value="F:RNA binding"/>
    <property type="evidence" value="ECO:0007669"/>
    <property type="project" value="InterPro"/>
</dbReference>
<dbReference type="InterPro" id="IPR001209">
    <property type="entry name" value="Ribosomal_uS14"/>
</dbReference>
<sequence length="484" mass="54435">MAHDQIWFSRPRKFGKGSRQCRVCTHRMGLIRKYGLDICRQCFREYAADIGFTKSASCIINTSVRSLHSDSVSVYVHWPYCEFKCSFCNFNKYLLKDSSINPISEALIRETEFKTLDFSKNININSIYFGGGTPSLSTPDTIHGIINQISSKAYLPNDAEITIETNPTLVETSKMKAFREAGINRCSIGIQSFDDEVLNWMNRHHSGKDAISAIETAKQIFGSGVTFDLLYGIPNQSLETLSNHLKLALSLSDSHFSAYQLTVKNNKVVMPDSDTVMDMYNLILEIASSHDLTQYEVSNFSKGTKNEGSHNKHYWTGGDYIGIGPGACSHLLSPDPDHPEYGLSKKSIVNIRDPKNYILSVESLNHAVAKSTLLSHYESLNQLVIFGLRSKYGISNKSFSKIGNGEYSIQNFLDLEKVNQFVSQGYLEWGTENPNNLNSWNQKSTTLKPTMKGLMLADSIIPDIVPFVESFENSRKQNEKINKK</sequence>
<comment type="caution">
    <text evidence="17">The sequence shown here is derived from an EMBL/GenBank/DDBJ whole genome shotgun (WGS) entry which is preliminary data.</text>
</comment>
<dbReference type="InterPro" id="IPR023676">
    <property type="entry name" value="Ribosomal_uS14_arc"/>
</dbReference>
<protein>
    <recommendedName>
        <fullName evidence="4">Radical S-adenosyl methionine domain-containing protein 1, mitochondrial</fullName>
    </recommendedName>
    <alternativeName>
        <fullName evidence="14">Putative heme chaperone</fullName>
    </alternativeName>
</protein>
<dbReference type="Gene3D" id="3.20.20.70">
    <property type="entry name" value="Aldolase class I"/>
    <property type="match status" value="1"/>
</dbReference>
<dbReference type="PANTHER" id="PTHR13932:SF5">
    <property type="entry name" value="RADICAL S-ADENOSYL METHIONINE DOMAIN-CONTAINING PROTEIN 1, MITOCHONDRIAL"/>
    <property type="match status" value="1"/>
</dbReference>
<comment type="function">
    <text evidence="15">May be a heme chaperone, appears to bind heme. Homologous bacterial proteins do not have oxygen-independent coproporphyrinogen-III oxidase activity. Binds 1 [4Fe-4S] cluster. The cluster is coordinated with 3 cysteines and an exchangeable S-adenosyl-L-methionine.</text>
</comment>
<accession>A0A2T9ZCX5</accession>